<dbReference type="AlphaFoldDB" id="A0A1W0WNX3"/>
<proteinExistence type="predicted"/>
<accession>A0A1W0WNX3</accession>
<evidence type="ECO:0000313" key="2">
    <source>
        <dbReference type="Proteomes" id="UP000192578"/>
    </source>
</evidence>
<reference evidence="2" key="1">
    <citation type="submission" date="2017-01" db="EMBL/GenBank/DDBJ databases">
        <title>Comparative genomics of anhydrobiosis in the tardigrade Hypsibius dujardini.</title>
        <authorList>
            <person name="Yoshida Y."/>
            <person name="Koutsovoulos G."/>
            <person name="Laetsch D."/>
            <person name="Stevens L."/>
            <person name="Kumar S."/>
            <person name="Horikawa D."/>
            <person name="Ishino K."/>
            <person name="Komine S."/>
            <person name="Tomita M."/>
            <person name="Blaxter M."/>
            <person name="Arakawa K."/>
        </authorList>
    </citation>
    <scope>NUCLEOTIDE SEQUENCE [LARGE SCALE GENOMIC DNA]</scope>
    <source>
        <strain evidence="2">Z151</strain>
    </source>
</reference>
<dbReference type="Proteomes" id="UP000192578">
    <property type="component" value="Unassembled WGS sequence"/>
</dbReference>
<sequence length="92" mass="10149">MSISKKKDVFAFRYNNCKGSLPMGLSKWTVSDLGTLIEKAISVYLRHIRVVLGGPGEIGYPDGVCGASRRFMGEKDKVHRIFAECVANGKEI</sequence>
<protein>
    <submittedName>
        <fullName evidence="1">Uncharacterized protein</fullName>
    </submittedName>
</protein>
<keyword evidence="2" id="KW-1185">Reference proteome</keyword>
<organism evidence="1 2">
    <name type="scientific">Hypsibius exemplaris</name>
    <name type="common">Freshwater tardigrade</name>
    <dbReference type="NCBI Taxonomy" id="2072580"/>
    <lineage>
        <taxon>Eukaryota</taxon>
        <taxon>Metazoa</taxon>
        <taxon>Ecdysozoa</taxon>
        <taxon>Tardigrada</taxon>
        <taxon>Eutardigrada</taxon>
        <taxon>Parachela</taxon>
        <taxon>Hypsibioidea</taxon>
        <taxon>Hypsibiidae</taxon>
        <taxon>Hypsibius</taxon>
    </lineage>
</organism>
<gene>
    <name evidence="1" type="ORF">BV898_08996</name>
</gene>
<dbReference type="EMBL" id="MTYJ01000069">
    <property type="protein sequence ID" value="OQV16823.1"/>
    <property type="molecule type" value="Genomic_DNA"/>
</dbReference>
<comment type="caution">
    <text evidence="1">The sequence shown here is derived from an EMBL/GenBank/DDBJ whole genome shotgun (WGS) entry which is preliminary data.</text>
</comment>
<evidence type="ECO:0000313" key="1">
    <source>
        <dbReference type="EMBL" id="OQV16823.1"/>
    </source>
</evidence>
<name>A0A1W0WNX3_HYPEX</name>